<dbReference type="InterPro" id="IPR013436">
    <property type="entry name" value="Mobile_mystery_prot_B"/>
</dbReference>
<sequence length="198" mass="23065">MGLDLIYIDGQTPLDEDEKEDLLISTIATREELDEFEQQNIEEAVKWSIGKKIKSDKLFTESFIKNVHKRMYKDVWLWAGAFRKTNKNIGVDRWQIAIELKNLLEDAGFWIENSTYSPDEIAIRFKHRIVSIHCFSNGNGRHSRLMADMIIEMIFDRPVFTWGAGNLSKESENRKQYLNALKLADSGNYEALLRFARS</sequence>
<evidence type="ECO:0000256" key="1">
    <source>
        <dbReference type="PIRSR" id="PIRSR640198-1"/>
    </source>
</evidence>
<evidence type="ECO:0000313" key="3">
    <source>
        <dbReference type="EMBL" id="KRT16655.1"/>
    </source>
</evidence>
<dbReference type="SUPFAM" id="SSF140931">
    <property type="entry name" value="Fic-like"/>
    <property type="match status" value="1"/>
</dbReference>
<dbReference type="PANTHER" id="PTHR13504:SF39">
    <property type="entry name" value="CELL FILAMENTATION PROTEIN"/>
    <property type="match status" value="1"/>
</dbReference>
<dbReference type="STRING" id="687842.ASU31_07520"/>
<dbReference type="Pfam" id="PF02661">
    <property type="entry name" value="Fic"/>
    <property type="match status" value="1"/>
</dbReference>
<keyword evidence="4" id="KW-1185">Reference proteome</keyword>
<protein>
    <submittedName>
        <fullName evidence="3">Cell filamentation protein Fic</fullName>
    </submittedName>
</protein>
<dbReference type="InterPro" id="IPR003812">
    <property type="entry name" value="Fido"/>
</dbReference>
<comment type="caution">
    <text evidence="3">The sequence shown here is derived from an EMBL/GenBank/DDBJ whole genome shotgun (WGS) entry which is preliminary data.</text>
</comment>
<accession>A0A0T5VSD9</accession>
<feature type="active site" evidence="1">
    <location>
        <position position="133"/>
    </location>
</feature>
<dbReference type="AlphaFoldDB" id="A0A0T5VSD9"/>
<dbReference type="Gene3D" id="1.10.3290.10">
    <property type="entry name" value="Fido-like domain"/>
    <property type="match status" value="1"/>
</dbReference>
<gene>
    <name evidence="3" type="ORF">ASU31_07520</name>
</gene>
<dbReference type="PROSITE" id="PS51459">
    <property type="entry name" value="FIDO"/>
    <property type="match status" value="1"/>
</dbReference>
<dbReference type="OrthoDB" id="9814400at2"/>
<proteinExistence type="predicted"/>
<dbReference type="Proteomes" id="UP000051950">
    <property type="component" value="Unassembled WGS sequence"/>
</dbReference>
<dbReference type="PANTHER" id="PTHR13504">
    <property type="entry name" value="FIDO DOMAIN-CONTAINING PROTEIN DDB_G0283145"/>
    <property type="match status" value="1"/>
</dbReference>
<name>A0A0T5VSD9_9SPHI</name>
<feature type="domain" description="Fido" evidence="2">
    <location>
        <begin position="59"/>
        <end position="198"/>
    </location>
</feature>
<dbReference type="EMBL" id="LMZQ01000004">
    <property type="protein sequence ID" value="KRT16655.1"/>
    <property type="molecule type" value="Genomic_DNA"/>
</dbReference>
<organism evidence="3 4">
    <name type="scientific">Pedobacter ginsenosidimutans</name>
    <dbReference type="NCBI Taxonomy" id="687842"/>
    <lineage>
        <taxon>Bacteria</taxon>
        <taxon>Pseudomonadati</taxon>
        <taxon>Bacteroidota</taxon>
        <taxon>Sphingobacteriia</taxon>
        <taxon>Sphingobacteriales</taxon>
        <taxon>Sphingobacteriaceae</taxon>
        <taxon>Pedobacter</taxon>
    </lineage>
</organism>
<evidence type="ECO:0000313" key="4">
    <source>
        <dbReference type="Proteomes" id="UP000051950"/>
    </source>
</evidence>
<reference evidence="3 4" key="1">
    <citation type="submission" date="2015-11" db="EMBL/GenBank/DDBJ databases">
        <title>Sequence of Pedobacter ginsenosidimutans.</title>
        <authorList>
            <person name="Carson E."/>
            <person name="Keyser V."/>
            <person name="Newman J."/>
            <person name="Miller J."/>
        </authorList>
    </citation>
    <scope>NUCLEOTIDE SEQUENCE [LARGE SCALE GENOMIC DNA]</scope>
    <source>
        <strain evidence="3 4">KACC 14530</strain>
    </source>
</reference>
<dbReference type="InterPro" id="IPR036597">
    <property type="entry name" value="Fido-like_dom_sf"/>
</dbReference>
<dbReference type="InterPro" id="IPR040198">
    <property type="entry name" value="Fido_containing"/>
</dbReference>
<dbReference type="RefSeq" id="WP_057931757.1">
    <property type="nucleotide sequence ID" value="NZ_LMZQ01000004.1"/>
</dbReference>
<evidence type="ECO:0000259" key="2">
    <source>
        <dbReference type="PROSITE" id="PS51459"/>
    </source>
</evidence>
<dbReference type="NCBIfam" id="TIGR02613">
    <property type="entry name" value="mob_myst_B"/>
    <property type="match status" value="1"/>
</dbReference>